<proteinExistence type="predicted"/>
<keyword evidence="3" id="KW-1185">Reference proteome</keyword>
<comment type="caution">
    <text evidence="2">The sequence shown here is derived from an EMBL/GenBank/DDBJ whole genome shotgun (WGS) entry which is preliminary data.</text>
</comment>
<dbReference type="EMBL" id="JAACXV010000399">
    <property type="protein sequence ID" value="KAF7278487.1"/>
    <property type="molecule type" value="Genomic_DNA"/>
</dbReference>
<feature type="region of interest" description="Disordered" evidence="1">
    <location>
        <begin position="1"/>
        <end position="25"/>
    </location>
</feature>
<name>A0A834IR78_RHYFE</name>
<evidence type="ECO:0000256" key="1">
    <source>
        <dbReference type="SAM" id="MobiDB-lite"/>
    </source>
</evidence>
<gene>
    <name evidence="2" type="ORF">GWI33_008388</name>
</gene>
<reference evidence="2" key="1">
    <citation type="submission" date="2020-08" db="EMBL/GenBank/DDBJ databases">
        <title>Genome sequencing and assembly of the red palm weevil Rhynchophorus ferrugineus.</title>
        <authorList>
            <person name="Dias G.B."/>
            <person name="Bergman C.M."/>
            <person name="Manee M."/>
        </authorList>
    </citation>
    <scope>NUCLEOTIDE SEQUENCE</scope>
    <source>
        <strain evidence="2">AA-2017</strain>
        <tissue evidence="2">Whole larva</tissue>
    </source>
</reference>
<dbReference type="AlphaFoldDB" id="A0A834IR78"/>
<protein>
    <submittedName>
        <fullName evidence="2">Uncharacterized protein</fullName>
    </submittedName>
</protein>
<evidence type="ECO:0000313" key="3">
    <source>
        <dbReference type="Proteomes" id="UP000625711"/>
    </source>
</evidence>
<feature type="compositionally biased region" description="Basic and acidic residues" evidence="1">
    <location>
        <begin position="1"/>
        <end position="18"/>
    </location>
</feature>
<sequence>MSRNNEIRRKQGRGDRLKIERRKSFITRGPSRRLSSCRISANCCRTGDKSSKKPNRDREREDVCLRRFESLILSGVKTVVEPVKANG</sequence>
<evidence type="ECO:0000313" key="2">
    <source>
        <dbReference type="EMBL" id="KAF7278487.1"/>
    </source>
</evidence>
<accession>A0A834IR78</accession>
<dbReference type="Proteomes" id="UP000625711">
    <property type="component" value="Unassembled WGS sequence"/>
</dbReference>
<organism evidence="2 3">
    <name type="scientific">Rhynchophorus ferrugineus</name>
    <name type="common">Red palm weevil</name>
    <name type="synonym">Curculio ferrugineus</name>
    <dbReference type="NCBI Taxonomy" id="354439"/>
    <lineage>
        <taxon>Eukaryota</taxon>
        <taxon>Metazoa</taxon>
        <taxon>Ecdysozoa</taxon>
        <taxon>Arthropoda</taxon>
        <taxon>Hexapoda</taxon>
        <taxon>Insecta</taxon>
        <taxon>Pterygota</taxon>
        <taxon>Neoptera</taxon>
        <taxon>Endopterygota</taxon>
        <taxon>Coleoptera</taxon>
        <taxon>Polyphaga</taxon>
        <taxon>Cucujiformia</taxon>
        <taxon>Curculionidae</taxon>
        <taxon>Dryophthorinae</taxon>
        <taxon>Rhynchophorus</taxon>
    </lineage>
</organism>